<feature type="signal peptide" evidence="1">
    <location>
        <begin position="1"/>
        <end position="31"/>
    </location>
</feature>
<dbReference type="AlphaFoldDB" id="A0ABD7V3M9"/>
<reference evidence="2 3" key="1">
    <citation type="submission" date="2019-02" db="EMBL/GenBank/DDBJ databases">
        <authorList>
            <consortium name="Pathogen Informatics"/>
        </authorList>
    </citation>
    <scope>NUCLEOTIDE SEQUENCE [LARGE SCALE GENOMIC DNA]</scope>
    <source>
        <strain evidence="2 3">3012STDY6756503</strain>
    </source>
</reference>
<protein>
    <submittedName>
        <fullName evidence="2">Uncharacterized protein</fullName>
    </submittedName>
</protein>
<evidence type="ECO:0000313" key="2">
    <source>
        <dbReference type="EMBL" id="VFA88885.1"/>
    </source>
</evidence>
<name>A0ABD7V3M9_9ACTN</name>
<gene>
    <name evidence="2" type="ORF">NCTC8139_02441</name>
</gene>
<evidence type="ECO:0000313" key="3">
    <source>
        <dbReference type="Proteomes" id="UP000360750"/>
    </source>
</evidence>
<evidence type="ECO:0000256" key="1">
    <source>
        <dbReference type="SAM" id="SignalP"/>
    </source>
</evidence>
<feature type="chain" id="PRO_5044754548" evidence="1">
    <location>
        <begin position="32"/>
        <end position="155"/>
    </location>
</feature>
<comment type="caution">
    <text evidence="2">The sequence shown here is derived from an EMBL/GenBank/DDBJ whole genome shotgun (WGS) entry which is preliminary data.</text>
</comment>
<organism evidence="2 3">
    <name type="scientific">Gordonia paraffinivorans</name>
    <dbReference type="NCBI Taxonomy" id="175628"/>
    <lineage>
        <taxon>Bacteria</taxon>
        <taxon>Bacillati</taxon>
        <taxon>Actinomycetota</taxon>
        <taxon>Actinomycetes</taxon>
        <taxon>Mycobacteriales</taxon>
        <taxon>Gordoniaceae</taxon>
        <taxon>Gordonia</taxon>
    </lineage>
</organism>
<dbReference type="Proteomes" id="UP000360750">
    <property type="component" value="Unassembled WGS sequence"/>
</dbReference>
<sequence>MKKIATRIAAGTIGALGVAGVAFGAAGAAHAGTMPIVRPGEPTVTMTISNHTDKPEYLVGSSAAGGEWVNGPAQVLYPGATEIVSAAAPLSGHLDVGATYRIGLGGPTAEYQISNLRYGVDTSMTGVSGRGSQQYWINTSVATGYPQANVSYDLW</sequence>
<dbReference type="RefSeq" id="WP_131734419.1">
    <property type="nucleotide sequence ID" value="NZ_CAACYD010000006.1"/>
</dbReference>
<dbReference type="GeneID" id="60750440"/>
<accession>A0ABD7V3M9</accession>
<keyword evidence="1" id="KW-0732">Signal</keyword>
<dbReference type="EMBL" id="CAACYD010000006">
    <property type="protein sequence ID" value="VFA88885.1"/>
    <property type="molecule type" value="Genomic_DNA"/>
</dbReference>
<proteinExistence type="predicted"/>